<comment type="caution">
    <text evidence="1">The sequence shown here is derived from an EMBL/GenBank/DDBJ whole genome shotgun (WGS) entry which is preliminary data.</text>
</comment>
<name>A0ABS0J013_9BACT</name>
<dbReference type="RefSeq" id="WP_155860481.1">
    <property type="nucleotide sequence ID" value="NZ_VRYY01000033.1"/>
</dbReference>
<gene>
    <name evidence="1" type="ORF">FVW20_01695</name>
</gene>
<proteinExistence type="predicted"/>
<dbReference type="Proteomes" id="UP001194469">
    <property type="component" value="Unassembled WGS sequence"/>
</dbReference>
<dbReference type="EMBL" id="VRYY01000033">
    <property type="protein sequence ID" value="MBG3875769.1"/>
    <property type="molecule type" value="Genomic_DNA"/>
</dbReference>
<evidence type="ECO:0000313" key="1">
    <source>
        <dbReference type="EMBL" id="MBG3875769.1"/>
    </source>
</evidence>
<reference evidence="1 2" key="1">
    <citation type="submission" date="2019-08" db="EMBL/GenBank/DDBJ databases">
        <authorList>
            <person name="Luo N."/>
        </authorList>
    </citation>
    <scope>NUCLEOTIDE SEQUENCE [LARGE SCALE GENOMIC DNA]</scope>
    <source>
        <strain evidence="1 2">NCIMB 9442</strain>
    </source>
</reference>
<organism evidence="1 2">
    <name type="scientific">Nitratidesulfovibrio oxamicus</name>
    <dbReference type="NCBI Taxonomy" id="32016"/>
    <lineage>
        <taxon>Bacteria</taxon>
        <taxon>Pseudomonadati</taxon>
        <taxon>Thermodesulfobacteriota</taxon>
        <taxon>Desulfovibrionia</taxon>
        <taxon>Desulfovibrionales</taxon>
        <taxon>Desulfovibrionaceae</taxon>
        <taxon>Nitratidesulfovibrio</taxon>
    </lineage>
</organism>
<evidence type="ECO:0000313" key="2">
    <source>
        <dbReference type="Proteomes" id="UP001194469"/>
    </source>
</evidence>
<keyword evidence="2" id="KW-1185">Reference proteome</keyword>
<accession>A0ABS0J013</accession>
<protein>
    <submittedName>
        <fullName evidence="1">Uncharacterized protein</fullName>
    </submittedName>
</protein>
<sequence length="96" mass="11170">MAGDAFMQDHEGLHSRLKNCLQTILELEPDLERLELGGELMQEFTVLKSFMERLDAVLLDEDDVRRIERATANFLEELKGPVSAMRRRGEQRRLLQ</sequence>